<protein>
    <submittedName>
        <fullName evidence="1">Uncharacterized protein</fullName>
    </submittedName>
</protein>
<proteinExistence type="predicted"/>
<comment type="caution">
    <text evidence="1">The sequence shown here is derived from an EMBL/GenBank/DDBJ whole genome shotgun (WGS) entry which is preliminary data.</text>
</comment>
<evidence type="ECO:0000313" key="2">
    <source>
        <dbReference type="Proteomes" id="UP001175000"/>
    </source>
</evidence>
<dbReference type="EMBL" id="JAULSU010000006">
    <property type="protein sequence ID" value="KAK0613609.1"/>
    <property type="molecule type" value="Genomic_DNA"/>
</dbReference>
<keyword evidence="2" id="KW-1185">Reference proteome</keyword>
<reference evidence="1" key="1">
    <citation type="submission" date="2023-06" db="EMBL/GenBank/DDBJ databases">
        <title>Genome-scale phylogeny and comparative genomics of the fungal order Sordariales.</title>
        <authorList>
            <consortium name="Lawrence Berkeley National Laboratory"/>
            <person name="Hensen N."/>
            <person name="Bonometti L."/>
            <person name="Westerberg I."/>
            <person name="Brannstrom I.O."/>
            <person name="Guillou S."/>
            <person name="Cros-Aarteil S."/>
            <person name="Calhoun S."/>
            <person name="Haridas S."/>
            <person name="Kuo A."/>
            <person name="Mondo S."/>
            <person name="Pangilinan J."/>
            <person name="Riley R."/>
            <person name="Labutti K."/>
            <person name="Andreopoulos B."/>
            <person name="Lipzen A."/>
            <person name="Chen C."/>
            <person name="Yanf M."/>
            <person name="Daum C."/>
            <person name="Ng V."/>
            <person name="Clum A."/>
            <person name="Steindorff A."/>
            <person name="Ohm R."/>
            <person name="Martin F."/>
            <person name="Silar P."/>
            <person name="Natvig D."/>
            <person name="Lalanne C."/>
            <person name="Gautier V."/>
            <person name="Ament-Velasquez S.L."/>
            <person name="Kruys A."/>
            <person name="Hutchinson M.I."/>
            <person name="Powell A.J."/>
            <person name="Barry K."/>
            <person name="Miller A.N."/>
            <person name="Grigoriev I.V."/>
            <person name="Debuchy R."/>
            <person name="Gladieux P."/>
            <person name="Thoren M.H."/>
            <person name="Johannesson H."/>
        </authorList>
    </citation>
    <scope>NUCLEOTIDE SEQUENCE</scope>
    <source>
        <strain evidence="1">CBS 606.72</strain>
    </source>
</reference>
<accession>A0AA40BU14</accession>
<evidence type="ECO:0000313" key="1">
    <source>
        <dbReference type="EMBL" id="KAK0613609.1"/>
    </source>
</evidence>
<sequence>MSCCFRLLPLASRKSLIRLCGCVFSGSTQDSDHDHHSPEMHRHACFPLTQQQCRSAA</sequence>
<dbReference type="Proteomes" id="UP001175000">
    <property type="component" value="Unassembled WGS sequence"/>
</dbReference>
<name>A0AA40BU14_9PEZI</name>
<dbReference type="AlphaFoldDB" id="A0AA40BU14"/>
<organism evidence="1 2">
    <name type="scientific">Immersiella caudata</name>
    <dbReference type="NCBI Taxonomy" id="314043"/>
    <lineage>
        <taxon>Eukaryota</taxon>
        <taxon>Fungi</taxon>
        <taxon>Dikarya</taxon>
        <taxon>Ascomycota</taxon>
        <taxon>Pezizomycotina</taxon>
        <taxon>Sordariomycetes</taxon>
        <taxon>Sordariomycetidae</taxon>
        <taxon>Sordariales</taxon>
        <taxon>Lasiosphaeriaceae</taxon>
        <taxon>Immersiella</taxon>
    </lineage>
</organism>
<gene>
    <name evidence="1" type="ORF">B0T14DRAFT_526567</name>
</gene>